<dbReference type="Proteomes" id="UP000887116">
    <property type="component" value="Unassembled WGS sequence"/>
</dbReference>
<dbReference type="InterPro" id="IPR022075">
    <property type="entry name" value="Symplekin_C"/>
</dbReference>
<feature type="compositionally biased region" description="Basic and acidic residues" evidence="4">
    <location>
        <begin position="139"/>
        <end position="156"/>
    </location>
</feature>
<evidence type="ECO:0000256" key="2">
    <source>
        <dbReference type="ARBA" id="ARBA00022664"/>
    </source>
</evidence>
<dbReference type="GO" id="GO:0006397">
    <property type="term" value="P:mRNA processing"/>
    <property type="evidence" value="ECO:0007669"/>
    <property type="project" value="UniProtKB-KW"/>
</dbReference>
<comment type="caution">
    <text evidence="7">The sequence shown here is derived from an EMBL/GenBank/DDBJ whole genome shotgun (WGS) entry which is preliminary data.</text>
</comment>
<evidence type="ECO:0000313" key="8">
    <source>
        <dbReference type="Proteomes" id="UP000887116"/>
    </source>
</evidence>
<organism evidence="7 8">
    <name type="scientific">Trichonephila clavata</name>
    <name type="common">Joro spider</name>
    <name type="synonym">Nephila clavata</name>
    <dbReference type="NCBI Taxonomy" id="2740835"/>
    <lineage>
        <taxon>Eukaryota</taxon>
        <taxon>Metazoa</taxon>
        <taxon>Ecdysozoa</taxon>
        <taxon>Arthropoda</taxon>
        <taxon>Chelicerata</taxon>
        <taxon>Arachnida</taxon>
        <taxon>Araneae</taxon>
        <taxon>Araneomorphae</taxon>
        <taxon>Entelegynae</taxon>
        <taxon>Araneoidea</taxon>
        <taxon>Nephilidae</taxon>
        <taxon>Trichonephila</taxon>
    </lineage>
</organism>
<dbReference type="InterPro" id="IPR011989">
    <property type="entry name" value="ARM-like"/>
</dbReference>
<dbReference type="Pfam" id="PF12295">
    <property type="entry name" value="Symplekin_C"/>
    <property type="match status" value="1"/>
</dbReference>
<evidence type="ECO:0000256" key="1">
    <source>
        <dbReference type="ARBA" id="ARBA00004123"/>
    </source>
</evidence>
<keyword evidence="2" id="KW-0507">mRNA processing</keyword>
<name>A0A8X6KJZ2_TRICU</name>
<sequence length="1259" mass="142032">MYTLNDVVSIQKDILHFYFGNSVNRKSSKTNKILLRDANLKAVRNRDVLAFIKERCRLQVLLRKLTSPLALRVCPGSSSKLVPVDSRTSHQCVDVGKKKDFSNFATFSIKRKMTSRYSSSSRRDQNDKRYQASSYSRSSKTDHVKNAPKKKPEWEGSNRNSRQTAVDCRRSTAAQFFLEEKLQETVSADRVAQTLRDASLSKDEKGTLKNLTTVQELIIDKEPMLLDNFLDEVISFQHHQNSNVRKFIIQFIENACRHDIQILPKVIGNLIILLGDRAACVQKKVIQVAIHLYALTIKWLCKVKNIDEIMEATWAGMKELKNNVFALLESDNEGVRAMVLKFMEYLIIMQTFKDKFFHGDFSLDKIPVILKIFRPRKLEEEAREMFQRIVDLHGATHVSSLNLMICMQVLTNIARKRFEFFPRALQAFESLHANLPPTLSQSQVSSVRKSLKLHLFTLVRHPGAVEFYSRISIMLSDLGASPQQISRCFPPIEISKKRPASKDGEGSWNKKTRIEYDSTTSNTSFSLADPPKYKAKNTAIDITAEDLVSKFTPVNVADLVLVSMLGLPDELPVNFQSLYLPIAAAGTEIQIKHLARLLATQLTIAGLGKGVEEMKEAINNMRANGSDDEESSTKQIETVVSQTVDSRPKKKALVLLPSGGPPPADSSRYTKRVDFASSVKPLKEEESDSLCKAAFSRILKAEQAIERAGASGMRTKILTSLATHIRGDIATDLQSHIMGNPRNRIELAFNWIYQEYSVYKGFESSVEGSFEMYEETIDRLISAIAASDDEQTRILYSRFFTDAPCVTEGMAFCLKHICADETDNEDALELAKCMTVRRPTKKLLFLGVISDLTLHENADIRTKAVNAAFALHGTGNMQSFIEAFALRSLKFLMSEAPSASDFVFFKKHPPVKWTEELTKVCLHLYLSLLPLNHRLIHDLGTVYVETSADIKRTILRALETPVKGMSMASPELLRFVEKCSKGAETLVTRIIHILTDKAPPSAELVSRVRDLYRKRVPDVRFLIPIINGLTKREVISALPELIKLNPTVLKEVFHRLLGSNFSSPVTPAELLVALHNIDPSKCNLKTVMKATSLCFEEKSVYTQVVLAMVIQQLMEQDPLPILLMRTVIQSLANYPHLLGFVTNILHRLIVKKIWTQKKIWEGFIKCCQRTKPQSFQVLLQLPAPQLQEVLNSCPDLRDPLCQHVNTFTDHQKAHIPKATMDVLTSFNPKSQQTKSLPDVLAEMINEETGEPLPPGQDHP</sequence>
<dbReference type="PANTHER" id="PTHR15245:SF20">
    <property type="entry name" value="SYMPLEKIN"/>
    <property type="match status" value="1"/>
</dbReference>
<dbReference type="GO" id="GO:0005847">
    <property type="term" value="C:mRNA cleavage and polyadenylation specificity factor complex"/>
    <property type="evidence" value="ECO:0007669"/>
    <property type="project" value="TreeGrafter"/>
</dbReference>
<evidence type="ECO:0000259" key="6">
    <source>
        <dbReference type="Pfam" id="PF12295"/>
    </source>
</evidence>
<comment type="subcellular location">
    <subcellularLocation>
        <location evidence="1">Nucleus</location>
    </subcellularLocation>
</comment>
<feature type="domain" description="Symplekin C-terminal" evidence="6">
    <location>
        <begin position="1018"/>
        <end position="1193"/>
    </location>
</feature>
<evidence type="ECO:0000259" key="5">
    <source>
        <dbReference type="Pfam" id="PF11935"/>
    </source>
</evidence>
<evidence type="ECO:0000313" key="7">
    <source>
        <dbReference type="EMBL" id="GFQ78380.1"/>
    </source>
</evidence>
<evidence type="ECO:0000256" key="3">
    <source>
        <dbReference type="ARBA" id="ARBA00023242"/>
    </source>
</evidence>
<dbReference type="InterPro" id="IPR021850">
    <property type="entry name" value="Symplekin/Pta1"/>
</dbReference>
<dbReference type="InterPro" id="IPR032460">
    <property type="entry name" value="Symplekin/Pta1_N"/>
</dbReference>
<evidence type="ECO:0000256" key="4">
    <source>
        <dbReference type="SAM" id="MobiDB-lite"/>
    </source>
</evidence>
<dbReference type="Gene3D" id="1.25.10.10">
    <property type="entry name" value="Leucine-rich Repeat Variant"/>
    <property type="match status" value="1"/>
</dbReference>
<dbReference type="OrthoDB" id="331600at2759"/>
<protein>
    <submittedName>
        <fullName evidence="7">Symplekin</fullName>
    </submittedName>
</protein>
<dbReference type="InterPro" id="IPR016024">
    <property type="entry name" value="ARM-type_fold"/>
</dbReference>
<gene>
    <name evidence="7" type="primary">SYMPK</name>
    <name evidence="7" type="ORF">TNCT_314761</name>
</gene>
<accession>A0A8X6KJZ2</accession>
<dbReference type="AlphaFoldDB" id="A0A8X6KJZ2"/>
<keyword evidence="8" id="KW-1185">Reference proteome</keyword>
<feature type="domain" description="Symplekin/Pta1 N-terminal" evidence="5">
    <location>
        <begin position="281"/>
        <end position="496"/>
    </location>
</feature>
<feature type="region of interest" description="Disordered" evidence="4">
    <location>
        <begin position="115"/>
        <end position="165"/>
    </location>
</feature>
<dbReference type="SUPFAM" id="SSF48371">
    <property type="entry name" value="ARM repeat"/>
    <property type="match status" value="1"/>
</dbReference>
<dbReference type="EMBL" id="BMAO01012017">
    <property type="protein sequence ID" value="GFQ78380.1"/>
    <property type="molecule type" value="Genomic_DNA"/>
</dbReference>
<feature type="compositionally biased region" description="Basic and acidic residues" evidence="4">
    <location>
        <begin position="121"/>
        <end position="130"/>
    </location>
</feature>
<dbReference type="Pfam" id="PF11935">
    <property type="entry name" value="SYMPK_PTA1_N"/>
    <property type="match status" value="1"/>
</dbReference>
<dbReference type="PANTHER" id="PTHR15245">
    <property type="entry name" value="SYMPLEKIN-RELATED"/>
    <property type="match status" value="1"/>
</dbReference>
<reference evidence="7" key="1">
    <citation type="submission" date="2020-07" db="EMBL/GenBank/DDBJ databases">
        <title>Multicomponent nature underlies the extraordinary mechanical properties of spider dragline silk.</title>
        <authorList>
            <person name="Kono N."/>
            <person name="Nakamura H."/>
            <person name="Mori M."/>
            <person name="Yoshida Y."/>
            <person name="Ohtoshi R."/>
            <person name="Malay A.D."/>
            <person name="Moran D.A.P."/>
            <person name="Tomita M."/>
            <person name="Numata K."/>
            <person name="Arakawa K."/>
        </authorList>
    </citation>
    <scope>NUCLEOTIDE SEQUENCE</scope>
</reference>
<proteinExistence type="predicted"/>
<keyword evidence="3" id="KW-0539">Nucleus</keyword>